<dbReference type="AlphaFoldDB" id="A0A9Q1H2P2"/>
<dbReference type="EMBL" id="JAIZAY010000013">
    <property type="protein sequence ID" value="KAJ8030823.1"/>
    <property type="molecule type" value="Genomic_DNA"/>
</dbReference>
<feature type="region of interest" description="Disordered" evidence="1">
    <location>
        <begin position="115"/>
        <end position="173"/>
    </location>
</feature>
<organism evidence="2 3">
    <name type="scientific">Holothuria leucospilota</name>
    <name type="common">Black long sea cucumber</name>
    <name type="synonym">Mertensiothuria leucospilota</name>
    <dbReference type="NCBI Taxonomy" id="206669"/>
    <lineage>
        <taxon>Eukaryota</taxon>
        <taxon>Metazoa</taxon>
        <taxon>Echinodermata</taxon>
        <taxon>Eleutherozoa</taxon>
        <taxon>Echinozoa</taxon>
        <taxon>Holothuroidea</taxon>
        <taxon>Aspidochirotacea</taxon>
        <taxon>Aspidochirotida</taxon>
        <taxon>Holothuriidae</taxon>
        <taxon>Holothuria</taxon>
    </lineage>
</organism>
<reference evidence="2" key="1">
    <citation type="submission" date="2021-10" db="EMBL/GenBank/DDBJ databases">
        <title>Tropical sea cucumber genome reveals ecological adaptation and Cuvierian tubules defense mechanism.</title>
        <authorList>
            <person name="Chen T."/>
        </authorList>
    </citation>
    <scope>NUCLEOTIDE SEQUENCE</scope>
    <source>
        <strain evidence="2">Nanhai2018</strain>
        <tissue evidence="2">Muscle</tissue>
    </source>
</reference>
<accession>A0A9Q1H2P2</accession>
<proteinExistence type="predicted"/>
<evidence type="ECO:0000313" key="2">
    <source>
        <dbReference type="EMBL" id="KAJ8030823.1"/>
    </source>
</evidence>
<gene>
    <name evidence="2" type="ORF">HOLleu_27349</name>
</gene>
<sequence>MTTYAETERGIMEIAEVKRSRAARKASVTKLINGLDKLILSEFSDENSAEVAANTVSGIPSQEPGEGEDENSIDTRSDVSSLTSDDEVAFNQEKLALAKIQELERQELQLRQERERLLMEEKSSRRRNSPTTRAANGAVPDARSVPVDKPGNPGKRPTPLTPWDPKGRPRLSM</sequence>
<evidence type="ECO:0000313" key="3">
    <source>
        <dbReference type="Proteomes" id="UP001152320"/>
    </source>
</evidence>
<name>A0A9Q1H2P2_HOLLE</name>
<dbReference type="Proteomes" id="UP001152320">
    <property type="component" value="Chromosome 13"/>
</dbReference>
<comment type="caution">
    <text evidence="2">The sequence shown here is derived from an EMBL/GenBank/DDBJ whole genome shotgun (WGS) entry which is preliminary data.</text>
</comment>
<keyword evidence="3" id="KW-1185">Reference proteome</keyword>
<protein>
    <submittedName>
        <fullName evidence="2">Uncharacterized protein</fullName>
    </submittedName>
</protein>
<feature type="region of interest" description="Disordered" evidence="1">
    <location>
        <begin position="51"/>
        <end position="86"/>
    </location>
</feature>
<evidence type="ECO:0000256" key="1">
    <source>
        <dbReference type="SAM" id="MobiDB-lite"/>
    </source>
</evidence>